<gene>
    <name evidence="1" type="ORF">MBLL_01257</name>
</gene>
<accession>A0A679K3J4</accession>
<dbReference type="Pfam" id="PF16277">
    <property type="entry name" value="DUF4926"/>
    <property type="match status" value="1"/>
</dbReference>
<sequence>MSIEVLYLLRKDDPGAALRDLDDVTLLADVTSDDGVTIPVGTAGTIVGVWRDGEAFEVEFALPEGAVATVHAGALTRTRRSAS</sequence>
<dbReference type="EMBL" id="LR743510">
    <property type="protein sequence ID" value="CAA2138665.1"/>
    <property type="molecule type" value="Genomic_DNA"/>
</dbReference>
<geneLocation type="plasmid" evidence="1">
    <name>1</name>
</geneLocation>
<protein>
    <recommendedName>
        <fullName evidence="2">DUF4926 domain-containing protein</fullName>
    </recommendedName>
</protein>
<name>A0A679K3J4_9HYPH</name>
<evidence type="ECO:0000313" key="1">
    <source>
        <dbReference type="EMBL" id="CAA2138665.1"/>
    </source>
</evidence>
<proteinExistence type="predicted"/>
<organism evidence="1">
    <name type="scientific">Methylobacterium bullatum</name>
    <dbReference type="NCBI Taxonomy" id="570505"/>
    <lineage>
        <taxon>Bacteria</taxon>
        <taxon>Pseudomonadati</taxon>
        <taxon>Pseudomonadota</taxon>
        <taxon>Alphaproteobacteria</taxon>
        <taxon>Hyphomicrobiales</taxon>
        <taxon>Methylobacteriaceae</taxon>
        <taxon>Methylobacterium</taxon>
    </lineage>
</organism>
<keyword evidence="1" id="KW-0614">Plasmid</keyword>
<dbReference type="AlphaFoldDB" id="A0A679K3J4"/>
<dbReference type="InterPro" id="IPR032568">
    <property type="entry name" value="DUF4926"/>
</dbReference>
<evidence type="ECO:0008006" key="2">
    <source>
        <dbReference type="Google" id="ProtNLM"/>
    </source>
</evidence>
<dbReference type="RefSeq" id="WP_147833099.1">
    <property type="nucleotide sequence ID" value="NZ_LR743510.1"/>
</dbReference>
<reference evidence="1" key="1">
    <citation type="submission" date="2019-12" db="EMBL/GenBank/DDBJ databases">
        <authorList>
            <person name="Cremers G."/>
        </authorList>
    </citation>
    <scope>NUCLEOTIDE SEQUENCE</scope>
    <source>
        <strain evidence="1">Mbul2</strain>
        <plasmid evidence="1">1</plasmid>
    </source>
</reference>